<evidence type="ECO:0000256" key="1">
    <source>
        <dbReference type="ARBA" id="ARBA00023012"/>
    </source>
</evidence>
<keyword evidence="1" id="KW-0902">Two-component regulatory system</keyword>
<dbReference type="PROSITE" id="PS50894">
    <property type="entry name" value="HPT"/>
    <property type="match status" value="1"/>
</dbReference>
<dbReference type="InterPro" id="IPR036641">
    <property type="entry name" value="HPT_dom_sf"/>
</dbReference>
<proteinExistence type="predicted"/>
<dbReference type="Proteomes" id="UP000246964">
    <property type="component" value="Unassembled WGS sequence"/>
</dbReference>
<dbReference type="GO" id="GO:0004672">
    <property type="term" value="F:protein kinase activity"/>
    <property type="evidence" value="ECO:0007669"/>
    <property type="project" value="UniProtKB-ARBA"/>
</dbReference>
<dbReference type="GO" id="GO:0000160">
    <property type="term" value="P:phosphorelay signal transduction system"/>
    <property type="evidence" value="ECO:0007669"/>
    <property type="project" value="UniProtKB-KW"/>
</dbReference>
<keyword evidence="5" id="KW-1185">Reference proteome</keyword>
<evidence type="ECO:0000259" key="3">
    <source>
        <dbReference type="PROSITE" id="PS50894"/>
    </source>
</evidence>
<accession>A0A317Q0S1</accession>
<dbReference type="EMBL" id="QGTT01000018">
    <property type="protein sequence ID" value="PWW09705.1"/>
    <property type="molecule type" value="Genomic_DNA"/>
</dbReference>
<gene>
    <name evidence="4" type="ORF">DET45_11826</name>
</gene>
<dbReference type="Pfam" id="PF01627">
    <property type="entry name" value="Hpt"/>
    <property type="match status" value="1"/>
</dbReference>
<name>A0A317Q0S1_9GAMM</name>
<dbReference type="AlphaFoldDB" id="A0A317Q0S1"/>
<dbReference type="OrthoDB" id="7065606at2"/>
<dbReference type="Gene3D" id="1.20.120.160">
    <property type="entry name" value="HPT domain"/>
    <property type="match status" value="1"/>
</dbReference>
<evidence type="ECO:0000256" key="2">
    <source>
        <dbReference type="PROSITE-ProRule" id="PRU00110"/>
    </source>
</evidence>
<organism evidence="4 5">
    <name type="scientific">Pseudidiomarina maritima</name>
    <dbReference type="NCBI Taxonomy" id="519453"/>
    <lineage>
        <taxon>Bacteria</taxon>
        <taxon>Pseudomonadati</taxon>
        <taxon>Pseudomonadota</taxon>
        <taxon>Gammaproteobacteria</taxon>
        <taxon>Alteromonadales</taxon>
        <taxon>Idiomarinaceae</taxon>
        <taxon>Pseudidiomarina</taxon>
    </lineage>
</organism>
<evidence type="ECO:0000313" key="5">
    <source>
        <dbReference type="Proteomes" id="UP000246964"/>
    </source>
</evidence>
<keyword evidence="2" id="KW-0597">Phosphoprotein</keyword>
<sequence>MLDEKLLTQYHELLGNEGVQEMYEAFASNIGGYVDYLTRLIKDRDEEQTRSQAHKVKGACRTLGLRQLAAHMEWLEREEWHWDQVDDMLAQWVLELPLHQHQLRHWLKARGIE</sequence>
<comment type="caution">
    <text evidence="4">The sequence shown here is derived from an EMBL/GenBank/DDBJ whole genome shotgun (WGS) entry which is preliminary data.</text>
</comment>
<reference evidence="4 5" key="1">
    <citation type="submission" date="2018-05" db="EMBL/GenBank/DDBJ databases">
        <title>Freshwater and sediment microbial communities from various areas in North America, analyzing microbe dynamics in response to fracking.</title>
        <authorList>
            <person name="Lamendella R."/>
        </authorList>
    </citation>
    <scope>NUCLEOTIDE SEQUENCE [LARGE SCALE GENOMIC DNA]</scope>
    <source>
        <strain evidence="4 5">125B1</strain>
    </source>
</reference>
<dbReference type="SUPFAM" id="SSF47226">
    <property type="entry name" value="Histidine-containing phosphotransfer domain, HPT domain"/>
    <property type="match status" value="1"/>
</dbReference>
<protein>
    <submittedName>
        <fullName evidence="4">Hpt protein</fullName>
    </submittedName>
</protein>
<dbReference type="InterPro" id="IPR008207">
    <property type="entry name" value="Sig_transdc_His_kin_Hpt_dom"/>
</dbReference>
<feature type="domain" description="HPt" evidence="3">
    <location>
        <begin position="15"/>
        <end position="106"/>
    </location>
</feature>
<feature type="modified residue" description="Phosphohistidine" evidence="2">
    <location>
        <position position="54"/>
    </location>
</feature>
<evidence type="ECO:0000313" key="4">
    <source>
        <dbReference type="EMBL" id="PWW09705.1"/>
    </source>
</evidence>
<dbReference type="RefSeq" id="WP_110076690.1">
    <property type="nucleotide sequence ID" value="NZ_QGTT01000018.1"/>
</dbReference>